<organism evidence="1 2">
    <name type="scientific">Marinomonas colpomeniae</name>
    <dbReference type="NCBI Taxonomy" id="2774408"/>
    <lineage>
        <taxon>Bacteria</taxon>
        <taxon>Pseudomonadati</taxon>
        <taxon>Pseudomonadota</taxon>
        <taxon>Gammaproteobacteria</taxon>
        <taxon>Oceanospirillales</taxon>
        <taxon>Oceanospirillaceae</taxon>
        <taxon>Marinomonas</taxon>
    </lineage>
</organism>
<dbReference type="PANTHER" id="PTHR35175">
    <property type="entry name" value="DUF1289 DOMAIN-CONTAINING PROTEIN"/>
    <property type="match status" value="1"/>
</dbReference>
<comment type="caution">
    <text evidence="1">The sequence shown here is derived from an EMBL/GenBank/DDBJ whole genome shotgun (WGS) entry which is preliminary data.</text>
</comment>
<name>A0ABR8NVU8_9GAMM</name>
<dbReference type="InterPro" id="IPR010710">
    <property type="entry name" value="DUF1289"/>
</dbReference>
<evidence type="ECO:0000313" key="2">
    <source>
        <dbReference type="Proteomes" id="UP000604161"/>
    </source>
</evidence>
<dbReference type="PANTHER" id="PTHR35175:SF2">
    <property type="entry name" value="DUF1289 DOMAIN-CONTAINING PROTEIN"/>
    <property type="match status" value="1"/>
</dbReference>
<sequence>MTKIKSQVKSPCVNICFLNEDDLCAGCYRTGKEISLWGSMNKASQQAVMKKVREREAKSSLVN</sequence>
<keyword evidence="2" id="KW-1185">Reference proteome</keyword>
<dbReference type="Pfam" id="PF06945">
    <property type="entry name" value="DUF1289"/>
    <property type="match status" value="1"/>
</dbReference>
<dbReference type="Proteomes" id="UP000604161">
    <property type="component" value="Unassembled WGS sequence"/>
</dbReference>
<accession>A0ABR8NVU8</accession>
<protein>
    <submittedName>
        <fullName evidence="1">DUF1289 domain-containing protein</fullName>
    </submittedName>
</protein>
<reference evidence="1 2" key="1">
    <citation type="submission" date="2020-09" db="EMBL/GenBank/DDBJ databases">
        <title>Marinomonas sp. nov., isolated from the cysticercosis algae of Qingdao, China.</title>
        <authorList>
            <person name="Sun X."/>
        </authorList>
    </citation>
    <scope>NUCLEOTIDE SEQUENCE [LARGE SCALE GENOMIC DNA]</scope>
    <source>
        <strain evidence="1 2">SM2066</strain>
    </source>
</reference>
<proteinExistence type="predicted"/>
<gene>
    <name evidence="1" type="ORF">IF202_03930</name>
</gene>
<dbReference type="EMBL" id="JACYFC010000001">
    <property type="protein sequence ID" value="MBD5770190.1"/>
    <property type="molecule type" value="Genomic_DNA"/>
</dbReference>
<dbReference type="RefSeq" id="WP_191593548.1">
    <property type="nucleotide sequence ID" value="NZ_JACYFC010000001.1"/>
</dbReference>
<evidence type="ECO:0000313" key="1">
    <source>
        <dbReference type="EMBL" id="MBD5770190.1"/>
    </source>
</evidence>